<sequence length="1239" mass="133371">MHKTKNKIFLVLFFLIISVSASFAQQLKLIVSNIKFESSNSLTFDVYLQNIGSSPFTFSNAAFVWNYDPAFLNGGTASFSLESGYSDFPSSALPPSALLTTSNIIRTSSNLPGSNGVIAAGESKRISRFRFQTSAANFNGTYFNLSWKNSVTPYTRVFGWNSVSGLPEEVTNLSFNVQQPLLVENFEYSGLLTNNGWTSHSGAGTNPISTTTGLTYLGYPGSGVGNAALIGNTAGEDVNRNFDSVFTDGASVYYSFLINVNELSSSKSGDYFIHIGDRVSPTSFSSFSARVFARVVSDQVNFGLSNTSTATYGTTNFSKNQTYLIVVKYTINAAGNDTTKFWVFSSGVPQSENQAGTPEVINSTTAGQNNIDAIGLRQGDNTQPSVIVDGIRIGRTWEDIVTIPSGPQLAATPTTLSGFTYFVGGGPSASQSYSLSGSDLTPASGNITVTAPTNYEISLNNSTFTNSLLIPYSGGTLSATPVYVRLKAGLAVGLYNGEVVTNSGGGATNAIVTCNGFVVRPEPTNHVTSFSGNLGNPSYYYINLNWTDATGGVVPDGYLIRASSISFDSIPNPVDGVPISNSTFNQNVSQGIQTATFGLNGGTTYYFKIFPYTNSGTLINYKTDGTIPSFSIATSNLPPLPIDENFNYAVGSLLTQNGWVAHSGSGTNSITVVDTNLSYTGYQNSNIGKAAYLTNTGEDVNRAFEPITSGSLYASFLVSIDSAQNAGEYFFHFGPENTTSAFLGKVWAKRDSISGNLAFGISKRNNNPDVIYSPPIYSFRTTYLLVVKYEFNDGGTNNDSIKLWINPVLDGNEPAYDLIVGDSGNDAVSLAMFALRQATISTSPKLFIDGIRVATSWIPVSSQTTFQLSVNVANGWNMVSVPGLHPVDQNVTTWWSGKDPAANVFRFQSGYQAVTSVQPGSGYWMKHLGANTYNTGDEWPAGGINIVPHDPINAASGWNLIGGYEFLAPTAALTTNPSGLISGFVYGYTPGSGYQVASDLVPGYGYWVKLTAAGQININPGPKANLKLADLIGENAGKIIITDNAGKSYTLYVTNDSKTSLDYFELPPVPFSDMFDVRYTSGRFVEELSSAIKTIQMQGVEYPVKVRVEGMMIRISDESGKVVNERIKSGEEVTISNPSVSKLNVMSDIIPDKYSLEQNYPNPFNPTTTIEFTLPEDVENVRLTIYNALGEKVAELVNGKMEAGRYRYQWNAGNVATGLYIYELKTNKFSSAKKMILMK</sequence>
<feature type="domain" description="Secretion system C-terminal sorting" evidence="2">
    <location>
        <begin position="1160"/>
        <end position="1236"/>
    </location>
</feature>
<feature type="signal peptide" evidence="1">
    <location>
        <begin position="1"/>
        <end position="24"/>
    </location>
</feature>
<organism evidence="3">
    <name type="scientific">Ignavibacterium album</name>
    <dbReference type="NCBI Taxonomy" id="591197"/>
    <lineage>
        <taxon>Bacteria</taxon>
        <taxon>Pseudomonadati</taxon>
        <taxon>Ignavibacteriota</taxon>
        <taxon>Ignavibacteria</taxon>
        <taxon>Ignavibacteriales</taxon>
        <taxon>Ignavibacteriaceae</taxon>
        <taxon>Ignavibacterium</taxon>
    </lineage>
</organism>
<dbReference type="EMBL" id="DSVI01000004">
    <property type="protein sequence ID" value="HGT47204.1"/>
    <property type="molecule type" value="Genomic_DNA"/>
</dbReference>
<keyword evidence="1" id="KW-0732">Signal</keyword>
<dbReference type="Pfam" id="PF18962">
    <property type="entry name" value="Por_Secre_tail"/>
    <property type="match status" value="1"/>
</dbReference>
<dbReference type="AlphaFoldDB" id="A0A832DJG4"/>
<name>A0A832DJG4_9BACT</name>
<accession>A0A832DJG4</accession>
<protein>
    <submittedName>
        <fullName evidence="3">T9SS type A sorting domain-containing protein</fullName>
    </submittedName>
</protein>
<evidence type="ECO:0000256" key="1">
    <source>
        <dbReference type="SAM" id="SignalP"/>
    </source>
</evidence>
<dbReference type="NCBIfam" id="TIGR04183">
    <property type="entry name" value="Por_Secre_tail"/>
    <property type="match status" value="1"/>
</dbReference>
<evidence type="ECO:0000259" key="2">
    <source>
        <dbReference type="Pfam" id="PF18962"/>
    </source>
</evidence>
<dbReference type="InterPro" id="IPR026444">
    <property type="entry name" value="Secre_tail"/>
</dbReference>
<feature type="chain" id="PRO_5032782864" evidence="1">
    <location>
        <begin position="25"/>
        <end position="1239"/>
    </location>
</feature>
<gene>
    <name evidence="3" type="ORF">ENS56_04155</name>
</gene>
<evidence type="ECO:0000313" key="3">
    <source>
        <dbReference type="EMBL" id="HGT47204.1"/>
    </source>
</evidence>
<proteinExistence type="predicted"/>
<reference evidence="3" key="1">
    <citation type="journal article" date="2020" name="mSystems">
        <title>Genome- and Community-Level Interaction Insights into Carbon Utilization and Element Cycling Functions of Hydrothermarchaeota in Hydrothermal Sediment.</title>
        <authorList>
            <person name="Zhou Z."/>
            <person name="Liu Y."/>
            <person name="Xu W."/>
            <person name="Pan J."/>
            <person name="Luo Z.H."/>
            <person name="Li M."/>
        </authorList>
    </citation>
    <scope>NUCLEOTIDE SEQUENCE [LARGE SCALE GENOMIC DNA]</scope>
    <source>
        <strain evidence="3">SpSt-500</strain>
    </source>
</reference>
<comment type="caution">
    <text evidence="3">The sequence shown here is derived from an EMBL/GenBank/DDBJ whole genome shotgun (WGS) entry which is preliminary data.</text>
</comment>
<dbReference type="Gene3D" id="2.60.40.4070">
    <property type="match status" value="1"/>
</dbReference>